<accession>A0ACC0VNA2</accession>
<evidence type="ECO:0000313" key="2">
    <source>
        <dbReference type="Proteomes" id="UP001163321"/>
    </source>
</evidence>
<sequence length="115" mass="13194">MDESPPPFILPKPQHQKPHVHAHFTLVRWKSTMRLYSSDTALVPRNLQYGHLFISMVESSITFMSSSLVSLSMPHHIPINHVLLTGNTYVLIRGSATLIEPKQRKILRRTVLEED</sequence>
<name>A0ACC0VNA2_9STRA</name>
<dbReference type="Proteomes" id="UP001163321">
    <property type="component" value="Chromosome 8"/>
</dbReference>
<protein>
    <submittedName>
        <fullName evidence="1">Uncharacterized protein</fullName>
    </submittedName>
</protein>
<proteinExistence type="predicted"/>
<comment type="caution">
    <text evidence="1">The sequence shown here is derived from an EMBL/GenBank/DDBJ whole genome shotgun (WGS) entry which is preliminary data.</text>
</comment>
<keyword evidence="2" id="KW-1185">Reference proteome</keyword>
<reference evidence="1 2" key="1">
    <citation type="journal article" date="2022" name="bioRxiv">
        <title>The genome of the oomycete Peronosclerospora sorghi, a cosmopolitan pathogen of maize and sorghum, is inflated with dispersed pseudogenes.</title>
        <authorList>
            <person name="Fletcher K."/>
            <person name="Martin F."/>
            <person name="Isakeit T."/>
            <person name="Cavanaugh K."/>
            <person name="Magill C."/>
            <person name="Michelmore R."/>
        </authorList>
    </citation>
    <scope>NUCLEOTIDE SEQUENCE [LARGE SCALE GENOMIC DNA]</scope>
    <source>
        <strain evidence="1">P6</strain>
    </source>
</reference>
<organism evidence="1 2">
    <name type="scientific">Peronosclerospora sorghi</name>
    <dbReference type="NCBI Taxonomy" id="230839"/>
    <lineage>
        <taxon>Eukaryota</taxon>
        <taxon>Sar</taxon>
        <taxon>Stramenopiles</taxon>
        <taxon>Oomycota</taxon>
        <taxon>Peronosporomycetes</taxon>
        <taxon>Peronosporales</taxon>
        <taxon>Peronosporaceae</taxon>
        <taxon>Peronosclerospora</taxon>
    </lineage>
</organism>
<gene>
    <name evidence="1" type="ORF">PsorP6_003624</name>
</gene>
<dbReference type="EMBL" id="CM047587">
    <property type="protein sequence ID" value="KAI9907399.1"/>
    <property type="molecule type" value="Genomic_DNA"/>
</dbReference>
<evidence type="ECO:0000313" key="1">
    <source>
        <dbReference type="EMBL" id="KAI9907399.1"/>
    </source>
</evidence>